<dbReference type="SMART" id="SM00388">
    <property type="entry name" value="HisKA"/>
    <property type="match status" value="1"/>
</dbReference>
<evidence type="ECO:0000256" key="2">
    <source>
        <dbReference type="ARBA" id="ARBA00004236"/>
    </source>
</evidence>
<dbReference type="EMBL" id="LT906468">
    <property type="protein sequence ID" value="SNV38541.1"/>
    <property type="molecule type" value="Genomic_DNA"/>
</dbReference>
<evidence type="ECO:0000256" key="12">
    <source>
        <dbReference type="SAM" id="Phobius"/>
    </source>
</evidence>
<evidence type="ECO:0000256" key="9">
    <source>
        <dbReference type="ARBA" id="ARBA00022840"/>
    </source>
</evidence>
<dbReference type="InterPro" id="IPR003661">
    <property type="entry name" value="HisK_dim/P_dom"/>
</dbReference>
<protein>
    <recommendedName>
        <fullName evidence="3">histidine kinase</fullName>
        <ecNumber evidence="3">2.7.13.3</ecNumber>
    </recommendedName>
</protein>
<dbReference type="PRINTS" id="PR00344">
    <property type="entry name" value="BCTRLSENSOR"/>
</dbReference>
<dbReference type="GO" id="GO:0000155">
    <property type="term" value="F:phosphorelay sensor kinase activity"/>
    <property type="evidence" value="ECO:0007669"/>
    <property type="project" value="InterPro"/>
</dbReference>
<dbReference type="PANTHER" id="PTHR45453:SF1">
    <property type="entry name" value="PHOSPHATE REGULON SENSOR PROTEIN PHOR"/>
    <property type="match status" value="1"/>
</dbReference>
<dbReference type="SUPFAM" id="SSF47384">
    <property type="entry name" value="Homodimeric domain of signal transducing histidine kinase"/>
    <property type="match status" value="1"/>
</dbReference>
<dbReference type="InterPro" id="IPR003594">
    <property type="entry name" value="HATPase_dom"/>
</dbReference>
<dbReference type="PROSITE" id="PS50109">
    <property type="entry name" value="HIS_KIN"/>
    <property type="match status" value="1"/>
</dbReference>
<dbReference type="InterPro" id="IPR050351">
    <property type="entry name" value="BphY/WalK/GraS-like"/>
</dbReference>
<keyword evidence="5" id="KW-0597">Phosphoprotein</keyword>
<dbReference type="FunFam" id="3.30.565.10:FF:000023">
    <property type="entry name" value="PAS domain-containing sensor histidine kinase"/>
    <property type="match status" value="1"/>
</dbReference>
<dbReference type="Pfam" id="PF02518">
    <property type="entry name" value="HATPase_c"/>
    <property type="match status" value="1"/>
</dbReference>
<dbReference type="SMART" id="SM00387">
    <property type="entry name" value="HATPase_c"/>
    <property type="match status" value="1"/>
</dbReference>
<keyword evidence="12" id="KW-1133">Transmembrane helix</keyword>
<keyword evidence="9" id="KW-0067">ATP-binding</keyword>
<keyword evidence="4" id="KW-1003">Cell membrane</keyword>
<keyword evidence="8 14" id="KW-0418">Kinase</keyword>
<evidence type="ECO:0000256" key="7">
    <source>
        <dbReference type="ARBA" id="ARBA00022741"/>
    </source>
</evidence>
<evidence type="ECO:0000259" key="13">
    <source>
        <dbReference type="PROSITE" id="PS50109"/>
    </source>
</evidence>
<dbReference type="GO" id="GO:0004721">
    <property type="term" value="F:phosphoprotein phosphatase activity"/>
    <property type="evidence" value="ECO:0007669"/>
    <property type="project" value="TreeGrafter"/>
</dbReference>
<proteinExistence type="predicted"/>
<evidence type="ECO:0000256" key="3">
    <source>
        <dbReference type="ARBA" id="ARBA00012438"/>
    </source>
</evidence>
<feature type="transmembrane region" description="Helical" evidence="12">
    <location>
        <begin position="7"/>
        <end position="28"/>
    </location>
</feature>
<evidence type="ECO:0000256" key="5">
    <source>
        <dbReference type="ARBA" id="ARBA00022553"/>
    </source>
</evidence>
<dbReference type="SUPFAM" id="SSF55874">
    <property type="entry name" value="ATPase domain of HSP90 chaperone/DNA topoisomerase II/histidine kinase"/>
    <property type="match status" value="1"/>
</dbReference>
<dbReference type="InterPro" id="IPR005467">
    <property type="entry name" value="His_kinase_dom"/>
</dbReference>
<dbReference type="RefSeq" id="WP_093101176.1">
    <property type="nucleotide sequence ID" value="NZ_FNGK01000011.1"/>
</dbReference>
<feature type="domain" description="Histidine kinase" evidence="13">
    <location>
        <begin position="257"/>
        <end position="475"/>
    </location>
</feature>
<evidence type="ECO:0000313" key="14">
    <source>
        <dbReference type="EMBL" id="SNV38541.1"/>
    </source>
</evidence>
<dbReference type="InterPro" id="IPR004358">
    <property type="entry name" value="Sig_transdc_His_kin-like_C"/>
</dbReference>
<dbReference type="EC" id="2.7.13.3" evidence="3"/>
<evidence type="ECO:0000313" key="15">
    <source>
        <dbReference type="Proteomes" id="UP000215355"/>
    </source>
</evidence>
<dbReference type="AlphaFoldDB" id="A0AAJ4X9Q3"/>
<keyword evidence="12" id="KW-0812">Transmembrane</keyword>
<dbReference type="GO" id="GO:0005524">
    <property type="term" value="F:ATP binding"/>
    <property type="evidence" value="ECO:0007669"/>
    <property type="project" value="UniProtKB-KW"/>
</dbReference>
<dbReference type="Proteomes" id="UP000215355">
    <property type="component" value="Chromosome 1"/>
</dbReference>
<name>A0AAJ4X9Q3_9SPHI</name>
<keyword evidence="7" id="KW-0547">Nucleotide-binding</keyword>
<dbReference type="KEGG" id="smiz:4412673_00343"/>
<dbReference type="Gene3D" id="1.10.287.130">
    <property type="match status" value="1"/>
</dbReference>
<dbReference type="PANTHER" id="PTHR45453">
    <property type="entry name" value="PHOSPHATE REGULON SENSOR PROTEIN PHOR"/>
    <property type="match status" value="1"/>
</dbReference>
<organism evidence="14 15">
    <name type="scientific">Sphingobacterium mizutaii</name>
    <dbReference type="NCBI Taxonomy" id="1010"/>
    <lineage>
        <taxon>Bacteria</taxon>
        <taxon>Pseudomonadati</taxon>
        <taxon>Bacteroidota</taxon>
        <taxon>Sphingobacteriia</taxon>
        <taxon>Sphingobacteriales</taxon>
        <taxon>Sphingobacteriaceae</taxon>
        <taxon>Sphingobacterium</taxon>
    </lineage>
</organism>
<evidence type="ECO:0000256" key="8">
    <source>
        <dbReference type="ARBA" id="ARBA00022777"/>
    </source>
</evidence>
<dbReference type="InterPro" id="IPR036890">
    <property type="entry name" value="HATPase_C_sf"/>
</dbReference>
<dbReference type="CDD" id="cd00075">
    <property type="entry name" value="HATPase"/>
    <property type="match status" value="1"/>
</dbReference>
<dbReference type="InterPro" id="IPR036097">
    <property type="entry name" value="HisK_dim/P_sf"/>
</dbReference>
<evidence type="ECO:0000256" key="6">
    <source>
        <dbReference type="ARBA" id="ARBA00022679"/>
    </source>
</evidence>
<accession>A0AAJ4X9Q3</accession>
<gene>
    <name evidence="14" type="primary">senX3_1</name>
    <name evidence="14" type="ORF">SAMEA4412673_00343</name>
</gene>
<dbReference type="Pfam" id="PF00512">
    <property type="entry name" value="HisKA"/>
    <property type="match status" value="1"/>
</dbReference>
<reference evidence="14 15" key="1">
    <citation type="submission" date="2017-06" db="EMBL/GenBank/DDBJ databases">
        <authorList>
            <consortium name="Pathogen Informatics"/>
        </authorList>
    </citation>
    <scope>NUCLEOTIDE SEQUENCE [LARGE SCALE GENOMIC DNA]</scope>
    <source>
        <strain evidence="14 15">NCTC12149</strain>
    </source>
</reference>
<evidence type="ECO:0000256" key="11">
    <source>
        <dbReference type="ARBA" id="ARBA00023136"/>
    </source>
</evidence>
<keyword evidence="10" id="KW-0902">Two-component regulatory system</keyword>
<comment type="subcellular location">
    <subcellularLocation>
        <location evidence="2">Cell membrane</location>
    </subcellularLocation>
</comment>
<keyword evidence="11 12" id="KW-0472">Membrane</keyword>
<comment type="catalytic activity">
    <reaction evidence="1">
        <text>ATP + protein L-histidine = ADP + protein N-phospho-L-histidine.</text>
        <dbReference type="EC" id="2.7.13.3"/>
    </reaction>
</comment>
<dbReference type="Gene3D" id="3.30.565.10">
    <property type="entry name" value="Histidine kinase-like ATPase, C-terminal domain"/>
    <property type="match status" value="1"/>
</dbReference>
<evidence type="ECO:0000256" key="4">
    <source>
        <dbReference type="ARBA" id="ARBA00022475"/>
    </source>
</evidence>
<dbReference type="CDD" id="cd00082">
    <property type="entry name" value="HisKA"/>
    <property type="match status" value="1"/>
</dbReference>
<evidence type="ECO:0000256" key="10">
    <source>
        <dbReference type="ARBA" id="ARBA00023012"/>
    </source>
</evidence>
<sequence length="475" mass="54939">MLKKYKILLASIVLTIAGIVVVLGFWLFGSYFGHKQFFLGMTEHELFDVVQDFYNENEEQIQKENQNQRKDRIDRLSIAFKEKYPQINVDTIKSIFENQNFNRKNDRQNVTDSTGNSKNKMSRHFISSYVVRTINWNEATIDSLQIRLEKSLRERDMYSPFVLQISNLPNEEERNKEFYHQRYKESKSRPIVIDQSENLYLEVDFINPTVYLLKQIGWQLLFSLILIIALIGTFWALLVTIRKQNQLAMMRKAFVNNMTHELKTPVSTVMAAIESIQRYGAKDDKERMNRYLSISRQELEHLSDMIERVLQVDVAETNGVLLEKTWFDLESLIDESMENAKLFAKKEVDIQKTISGNSFQIFADQAHIKNVISNLLDNAIKYAGDQVKINIALSENGDRYKLSIQDNGIGIPKAYQKGVFDLFFRVPSGNVHNVKGFGLGLAYVKQIVQQHQGTIDLSSEESVGSTFVIDLPKES</sequence>
<dbReference type="GO" id="GO:0016036">
    <property type="term" value="P:cellular response to phosphate starvation"/>
    <property type="evidence" value="ECO:0007669"/>
    <property type="project" value="TreeGrafter"/>
</dbReference>
<evidence type="ECO:0000256" key="1">
    <source>
        <dbReference type="ARBA" id="ARBA00000085"/>
    </source>
</evidence>
<feature type="transmembrane region" description="Helical" evidence="12">
    <location>
        <begin position="216"/>
        <end position="241"/>
    </location>
</feature>
<dbReference type="GO" id="GO:0005886">
    <property type="term" value="C:plasma membrane"/>
    <property type="evidence" value="ECO:0007669"/>
    <property type="project" value="UniProtKB-SubCell"/>
</dbReference>
<keyword evidence="6 14" id="KW-0808">Transferase</keyword>